<evidence type="ECO:0000313" key="2">
    <source>
        <dbReference type="EMBL" id="SYX90885.1"/>
    </source>
</evidence>
<protein>
    <recommendedName>
        <fullName evidence="4">Cyanide insensitive terminal oxidase, subunit III</fullName>
    </recommendedName>
</protein>
<dbReference type="OrthoDB" id="6199137at2"/>
<accession>A0A383RVF2</accession>
<keyword evidence="1" id="KW-0812">Transmembrane</keyword>
<dbReference type="EMBL" id="UNOZ01000022">
    <property type="protein sequence ID" value="SYX90885.1"/>
    <property type="molecule type" value="Genomic_DNA"/>
</dbReference>
<proteinExistence type="predicted"/>
<keyword evidence="3" id="KW-1185">Reference proteome</keyword>
<keyword evidence="1" id="KW-1133">Transmembrane helix</keyword>
<evidence type="ECO:0008006" key="4">
    <source>
        <dbReference type="Google" id="ProtNLM"/>
    </source>
</evidence>
<gene>
    <name evidence="2" type="ORF">CCOS865_03152</name>
</gene>
<keyword evidence="1" id="KW-0472">Membrane</keyword>
<name>A0A383RVF2_9PSED</name>
<dbReference type="Pfam" id="PF10617">
    <property type="entry name" value="DUF2474"/>
    <property type="match status" value="1"/>
</dbReference>
<dbReference type="Proteomes" id="UP000263595">
    <property type="component" value="Unassembled WGS sequence"/>
</dbReference>
<dbReference type="InterPro" id="IPR018895">
    <property type="entry name" value="DUF2474"/>
</dbReference>
<feature type="transmembrane region" description="Helical" evidence="1">
    <location>
        <begin position="12"/>
        <end position="34"/>
    </location>
</feature>
<dbReference type="AlphaFoldDB" id="A0A383RVF2"/>
<sequence length="46" mass="5357">MNPSSKQPWWRRLAWLVLIWVGSVAALGLFAWLIRLFMMAAGMRSH</sequence>
<evidence type="ECO:0000256" key="1">
    <source>
        <dbReference type="SAM" id="Phobius"/>
    </source>
</evidence>
<dbReference type="RefSeq" id="WP_119142526.1">
    <property type="nucleotide sequence ID" value="NZ_CBCSFL010000011.1"/>
</dbReference>
<evidence type="ECO:0000313" key="3">
    <source>
        <dbReference type="Proteomes" id="UP000263595"/>
    </source>
</evidence>
<reference evidence="3" key="1">
    <citation type="submission" date="2018-08" db="EMBL/GenBank/DDBJ databases">
        <authorList>
            <person name="Blom J."/>
        </authorList>
    </citation>
    <scope>NUCLEOTIDE SEQUENCE [LARGE SCALE GENOMIC DNA]</scope>
    <source>
        <strain evidence="3">CCOS 865</strain>
    </source>
</reference>
<organism evidence="2 3">
    <name type="scientific">Pseudomonas reidholzensis</name>
    <dbReference type="NCBI Taxonomy" id="1785162"/>
    <lineage>
        <taxon>Bacteria</taxon>
        <taxon>Pseudomonadati</taxon>
        <taxon>Pseudomonadota</taxon>
        <taxon>Gammaproteobacteria</taxon>
        <taxon>Pseudomonadales</taxon>
        <taxon>Pseudomonadaceae</taxon>
        <taxon>Pseudomonas</taxon>
    </lineage>
</organism>